<dbReference type="PROSITE" id="PS51257">
    <property type="entry name" value="PROKAR_LIPOPROTEIN"/>
    <property type="match status" value="1"/>
</dbReference>
<dbReference type="PATRIC" id="fig|1566026.4.peg.3740"/>
<feature type="domain" description="5'-Nucleotidase C-terminal" evidence="4">
    <location>
        <begin position="322"/>
        <end position="458"/>
    </location>
</feature>
<protein>
    <recommendedName>
        <fullName evidence="7">Bifunctional metallophosphatase/5'-nucleotidase</fullName>
    </recommendedName>
</protein>
<evidence type="ECO:0000259" key="3">
    <source>
        <dbReference type="Pfam" id="PF00149"/>
    </source>
</evidence>
<dbReference type="GO" id="GO:0009166">
    <property type="term" value="P:nucleotide catabolic process"/>
    <property type="evidence" value="ECO:0007669"/>
    <property type="project" value="InterPro"/>
</dbReference>
<keyword evidence="1 2" id="KW-0732">Signal</keyword>
<comment type="caution">
    <text evidence="5">The sequence shown here is derived from an EMBL/GenBank/DDBJ whole genome shotgun (WGS) entry which is preliminary data.</text>
</comment>
<dbReference type="SUPFAM" id="SSF56300">
    <property type="entry name" value="Metallo-dependent phosphatases"/>
    <property type="match status" value="1"/>
</dbReference>
<dbReference type="GO" id="GO:0008768">
    <property type="term" value="F:UDP-sugar diphosphatase activity"/>
    <property type="evidence" value="ECO:0007669"/>
    <property type="project" value="TreeGrafter"/>
</dbReference>
<dbReference type="GO" id="GO:0008253">
    <property type="term" value="F:5'-nucleotidase activity"/>
    <property type="evidence" value="ECO:0007669"/>
    <property type="project" value="TreeGrafter"/>
</dbReference>
<dbReference type="InterPro" id="IPR029052">
    <property type="entry name" value="Metallo-depent_PP-like"/>
</dbReference>
<dbReference type="PANTHER" id="PTHR11575:SF24">
    <property type="entry name" value="5'-NUCLEOTIDASE"/>
    <property type="match status" value="1"/>
</dbReference>
<dbReference type="EMBL" id="JSVA01000009">
    <property type="protein sequence ID" value="KOF03043.1"/>
    <property type="molecule type" value="Genomic_DNA"/>
</dbReference>
<dbReference type="AlphaFoldDB" id="A0A0L8AKU8"/>
<dbReference type="Pfam" id="PF02872">
    <property type="entry name" value="5_nucleotid_C"/>
    <property type="match status" value="1"/>
</dbReference>
<accession>A0A0L8AKU8</accession>
<evidence type="ECO:0000256" key="2">
    <source>
        <dbReference type="RuleBase" id="RU362119"/>
    </source>
</evidence>
<dbReference type="PRINTS" id="PR01607">
    <property type="entry name" value="APYRASEFAMLY"/>
</dbReference>
<dbReference type="SUPFAM" id="SSF55816">
    <property type="entry name" value="5'-nucleotidase (syn. UDP-sugar hydrolase), C-terminal domain"/>
    <property type="match status" value="1"/>
</dbReference>
<dbReference type="InterPro" id="IPR006179">
    <property type="entry name" value="5_nucleotidase/apyrase"/>
</dbReference>
<dbReference type="PANTHER" id="PTHR11575">
    <property type="entry name" value="5'-NUCLEOTIDASE-RELATED"/>
    <property type="match status" value="1"/>
</dbReference>
<comment type="similarity">
    <text evidence="2">Belongs to the 5'-nucleotidase family.</text>
</comment>
<sequence length="495" mass="54906">MKRLSLFFLSVFFIFSSSCSSKKSSDTVDFIVLQMNDVYEIAPLEGGKVGGMARVATVRKNLLKENPNVFTILSGDFVSPSLIGTLTYEGEKIAGKQMVEVMNAVGVDIVVPGNHEFDIKENELIKRIAESKFQWTTTNVFHVVNDDTVSWTQNGQPFPNHIMKTIDGVDIAFFGSTVPFTKKDYVSYTDKYESMREVYNSIKSEAEVFVGVTHLEEDMDDSLATYFVPELDLILGGHDHANMKYTFGNTLMTKADANAKTVYVHTVSYNKVTGKTSITSELIPINESILEDTEVKALVDKWVNISNESMAAMGYTPNEIVMTTTDTLDGRESSIRYRPTNYPIMTAEAFLFAVPKADLAIFNSGSIRLDDQLTGTITEYDILRSFPFGGGISVVDLKGDVVQRILETGTVTNVGIGGYLQLANAEKKADGWYIKGEKLSTSKTYKMALPDFVLSGGEANLEFIKDYQNQAIAPPDFNGIKNDVRDIVMAYFRGK</sequence>
<feature type="signal peptide" evidence="2">
    <location>
        <begin position="1"/>
        <end position="19"/>
    </location>
</feature>
<feature type="chain" id="PRO_5005394770" description="Bifunctional metallophosphatase/5'-nucleotidase" evidence="2">
    <location>
        <begin position="20"/>
        <end position="495"/>
    </location>
</feature>
<feature type="domain" description="Calcineurin-like phosphoesterase" evidence="3">
    <location>
        <begin position="32"/>
        <end position="241"/>
    </location>
</feature>
<keyword evidence="2" id="KW-0547">Nucleotide-binding</keyword>
<proteinExistence type="inferred from homology"/>
<evidence type="ECO:0000313" key="5">
    <source>
        <dbReference type="EMBL" id="KOF03043.1"/>
    </source>
</evidence>
<dbReference type="InterPro" id="IPR036907">
    <property type="entry name" value="5'-Nucleotdase_C_sf"/>
</dbReference>
<evidence type="ECO:0000256" key="1">
    <source>
        <dbReference type="ARBA" id="ARBA00022729"/>
    </source>
</evidence>
<dbReference type="RefSeq" id="WP_053223482.1">
    <property type="nucleotide sequence ID" value="NZ_JSVA01000009.1"/>
</dbReference>
<reference evidence="6" key="1">
    <citation type="submission" date="2014-11" db="EMBL/GenBank/DDBJ databases">
        <title>Genome sequencing of Roseivirga sp. D-25.</title>
        <authorList>
            <person name="Selvaratnam C."/>
            <person name="Thevarajoo S."/>
            <person name="Goh K.M."/>
            <person name="Eee R."/>
            <person name="Chan K.-G."/>
            <person name="Chong C.S."/>
        </authorList>
    </citation>
    <scope>NUCLEOTIDE SEQUENCE [LARGE SCALE GENOMIC DNA]</scope>
    <source>
        <strain evidence="6">D-25</strain>
    </source>
</reference>
<name>A0A0L8AKU8_9BACT</name>
<dbReference type="Proteomes" id="UP000036908">
    <property type="component" value="Unassembled WGS sequence"/>
</dbReference>
<dbReference type="GO" id="GO:0000166">
    <property type="term" value="F:nucleotide binding"/>
    <property type="evidence" value="ECO:0007669"/>
    <property type="project" value="UniProtKB-KW"/>
</dbReference>
<gene>
    <name evidence="5" type="ORF">OB69_09505</name>
</gene>
<evidence type="ECO:0000313" key="6">
    <source>
        <dbReference type="Proteomes" id="UP000036908"/>
    </source>
</evidence>
<evidence type="ECO:0000259" key="4">
    <source>
        <dbReference type="Pfam" id="PF02872"/>
    </source>
</evidence>
<dbReference type="Gene3D" id="3.90.780.10">
    <property type="entry name" value="5'-Nucleotidase, C-terminal domain"/>
    <property type="match status" value="1"/>
</dbReference>
<evidence type="ECO:0008006" key="7">
    <source>
        <dbReference type="Google" id="ProtNLM"/>
    </source>
</evidence>
<dbReference type="OrthoDB" id="9775118at2"/>
<dbReference type="Pfam" id="PF00149">
    <property type="entry name" value="Metallophos"/>
    <property type="match status" value="1"/>
</dbReference>
<dbReference type="InterPro" id="IPR004843">
    <property type="entry name" value="Calcineurin-like_PHP"/>
</dbReference>
<dbReference type="InterPro" id="IPR008334">
    <property type="entry name" value="5'-Nucleotdase_C"/>
</dbReference>
<dbReference type="Gene3D" id="3.60.21.10">
    <property type="match status" value="1"/>
</dbReference>
<keyword evidence="2" id="KW-0378">Hydrolase</keyword>
<keyword evidence="6" id="KW-1185">Reference proteome</keyword>
<dbReference type="GO" id="GO:0030288">
    <property type="term" value="C:outer membrane-bounded periplasmic space"/>
    <property type="evidence" value="ECO:0007669"/>
    <property type="project" value="TreeGrafter"/>
</dbReference>
<organism evidence="5 6">
    <name type="scientific">Roseivirga seohaensis subsp. aquiponti</name>
    <dbReference type="NCBI Taxonomy" id="1566026"/>
    <lineage>
        <taxon>Bacteria</taxon>
        <taxon>Pseudomonadati</taxon>
        <taxon>Bacteroidota</taxon>
        <taxon>Cytophagia</taxon>
        <taxon>Cytophagales</taxon>
        <taxon>Roseivirgaceae</taxon>
        <taxon>Roseivirga</taxon>
    </lineage>
</organism>